<feature type="transmembrane region" description="Helical" evidence="7">
    <location>
        <begin position="264"/>
        <end position="283"/>
    </location>
</feature>
<dbReference type="PANTHER" id="PTHR43744">
    <property type="entry name" value="ABC TRANSPORTER PERMEASE PROTEIN MG189-RELATED-RELATED"/>
    <property type="match status" value="1"/>
</dbReference>
<dbReference type="SUPFAM" id="SSF161098">
    <property type="entry name" value="MetI-like"/>
    <property type="match status" value="1"/>
</dbReference>
<feature type="domain" description="ABC transmembrane type-1" evidence="8">
    <location>
        <begin position="80"/>
        <end position="283"/>
    </location>
</feature>
<feature type="transmembrane region" description="Helical" evidence="7">
    <location>
        <begin position="204"/>
        <end position="223"/>
    </location>
</feature>
<dbReference type="CDD" id="cd06261">
    <property type="entry name" value="TM_PBP2"/>
    <property type="match status" value="1"/>
</dbReference>
<dbReference type="PROSITE" id="PS51257">
    <property type="entry name" value="PROKAR_LIPOPROTEIN"/>
    <property type="match status" value="1"/>
</dbReference>
<keyword evidence="2 7" id="KW-0813">Transport</keyword>
<dbReference type="GO" id="GO:0055085">
    <property type="term" value="P:transmembrane transport"/>
    <property type="evidence" value="ECO:0007669"/>
    <property type="project" value="InterPro"/>
</dbReference>
<protein>
    <submittedName>
        <fullName evidence="9">Carbohydrate ABC transporter permease</fullName>
    </submittedName>
</protein>
<keyword evidence="4 7" id="KW-0812">Transmembrane</keyword>
<evidence type="ECO:0000256" key="2">
    <source>
        <dbReference type="ARBA" id="ARBA00022448"/>
    </source>
</evidence>
<proteinExistence type="inferred from homology"/>
<keyword evidence="3" id="KW-1003">Cell membrane</keyword>
<reference evidence="9" key="1">
    <citation type="submission" date="2020-10" db="EMBL/GenBank/DDBJ databases">
        <authorList>
            <person name="Gilroy R."/>
        </authorList>
    </citation>
    <scope>NUCLEOTIDE SEQUENCE</scope>
    <source>
        <strain evidence="9">CHK189-12415</strain>
    </source>
</reference>
<comment type="similarity">
    <text evidence="7">Belongs to the binding-protein-dependent transport system permease family.</text>
</comment>
<dbReference type="Gene3D" id="1.10.3720.10">
    <property type="entry name" value="MetI-like"/>
    <property type="match status" value="1"/>
</dbReference>
<name>A0A9D1DWN6_9FIRM</name>
<organism evidence="9 10">
    <name type="scientific">Candidatus Faecivivens stercoravium</name>
    <dbReference type="NCBI Taxonomy" id="2840803"/>
    <lineage>
        <taxon>Bacteria</taxon>
        <taxon>Bacillati</taxon>
        <taxon>Bacillota</taxon>
        <taxon>Clostridia</taxon>
        <taxon>Eubacteriales</taxon>
        <taxon>Oscillospiraceae</taxon>
        <taxon>Oscillospiraceae incertae sedis</taxon>
        <taxon>Candidatus Faecivivens</taxon>
    </lineage>
</organism>
<feature type="transmembrane region" description="Helical" evidence="7">
    <location>
        <begin position="115"/>
        <end position="142"/>
    </location>
</feature>
<dbReference type="AlphaFoldDB" id="A0A9D1DWN6"/>
<feature type="transmembrane region" description="Helical" evidence="7">
    <location>
        <begin position="20"/>
        <end position="44"/>
    </location>
</feature>
<sequence length="298" mass="32970">MSTKKNSLGLRAQKTLNNALTYIILVILACIILVPIFFVIVTAFKTDAEISFQNFQWLPHSLNFDAFKNAWEMVNWPRAFANSLLITVIVVAGSLFFNSLAGYAFSRLDFKGKNVLFIILLMGMMVPAQSIIIPQFIIMRSIPLAGGNNIFGAGGTGLLDSYASLILPFLSGPMGIFLCRQFYSTFPKSLDEAAKIDGCGSFKIYYSIYIPMSTTILATLTILKTVATWNDFFYPLIMTTSEAMKTVQLGLQTFKGSTTTHYNWLMAATLFTSLPIVIVYLCAQKYFVAGIATSGMKN</sequence>
<dbReference type="InterPro" id="IPR035906">
    <property type="entry name" value="MetI-like_sf"/>
</dbReference>
<evidence type="ECO:0000313" key="9">
    <source>
        <dbReference type="EMBL" id="HIR60525.1"/>
    </source>
</evidence>
<dbReference type="EMBL" id="DVHA01000099">
    <property type="protein sequence ID" value="HIR60525.1"/>
    <property type="molecule type" value="Genomic_DNA"/>
</dbReference>
<evidence type="ECO:0000256" key="3">
    <source>
        <dbReference type="ARBA" id="ARBA00022475"/>
    </source>
</evidence>
<evidence type="ECO:0000256" key="7">
    <source>
        <dbReference type="RuleBase" id="RU363032"/>
    </source>
</evidence>
<keyword evidence="5 7" id="KW-1133">Transmembrane helix</keyword>
<comment type="subcellular location">
    <subcellularLocation>
        <location evidence="1 7">Cell membrane</location>
        <topology evidence="1 7">Multi-pass membrane protein</topology>
    </subcellularLocation>
</comment>
<dbReference type="PANTHER" id="PTHR43744:SF12">
    <property type="entry name" value="ABC TRANSPORTER PERMEASE PROTEIN MG189-RELATED"/>
    <property type="match status" value="1"/>
</dbReference>
<evidence type="ECO:0000313" key="10">
    <source>
        <dbReference type="Proteomes" id="UP000824241"/>
    </source>
</evidence>
<feature type="transmembrane region" description="Helical" evidence="7">
    <location>
        <begin position="79"/>
        <end position="103"/>
    </location>
</feature>
<comment type="caution">
    <text evidence="9">The sequence shown here is derived from an EMBL/GenBank/DDBJ whole genome shotgun (WGS) entry which is preliminary data.</text>
</comment>
<evidence type="ECO:0000256" key="1">
    <source>
        <dbReference type="ARBA" id="ARBA00004651"/>
    </source>
</evidence>
<dbReference type="PROSITE" id="PS50928">
    <property type="entry name" value="ABC_TM1"/>
    <property type="match status" value="1"/>
</dbReference>
<keyword evidence="6 7" id="KW-0472">Membrane</keyword>
<evidence type="ECO:0000256" key="6">
    <source>
        <dbReference type="ARBA" id="ARBA00023136"/>
    </source>
</evidence>
<dbReference type="InterPro" id="IPR000515">
    <property type="entry name" value="MetI-like"/>
</dbReference>
<gene>
    <name evidence="9" type="ORF">IAB37_02990</name>
</gene>
<evidence type="ECO:0000256" key="5">
    <source>
        <dbReference type="ARBA" id="ARBA00022989"/>
    </source>
</evidence>
<feature type="transmembrane region" description="Helical" evidence="7">
    <location>
        <begin position="162"/>
        <end position="183"/>
    </location>
</feature>
<evidence type="ECO:0000256" key="4">
    <source>
        <dbReference type="ARBA" id="ARBA00022692"/>
    </source>
</evidence>
<dbReference type="Pfam" id="PF00528">
    <property type="entry name" value="BPD_transp_1"/>
    <property type="match status" value="1"/>
</dbReference>
<dbReference type="Proteomes" id="UP000824241">
    <property type="component" value="Unassembled WGS sequence"/>
</dbReference>
<evidence type="ECO:0000259" key="8">
    <source>
        <dbReference type="PROSITE" id="PS50928"/>
    </source>
</evidence>
<reference evidence="9" key="2">
    <citation type="journal article" date="2021" name="PeerJ">
        <title>Extensive microbial diversity within the chicken gut microbiome revealed by metagenomics and culture.</title>
        <authorList>
            <person name="Gilroy R."/>
            <person name="Ravi A."/>
            <person name="Getino M."/>
            <person name="Pursley I."/>
            <person name="Horton D.L."/>
            <person name="Alikhan N.F."/>
            <person name="Baker D."/>
            <person name="Gharbi K."/>
            <person name="Hall N."/>
            <person name="Watson M."/>
            <person name="Adriaenssens E.M."/>
            <person name="Foster-Nyarko E."/>
            <person name="Jarju S."/>
            <person name="Secka A."/>
            <person name="Antonio M."/>
            <person name="Oren A."/>
            <person name="Chaudhuri R.R."/>
            <person name="La Ragione R."/>
            <person name="Hildebrand F."/>
            <person name="Pallen M.J."/>
        </authorList>
    </citation>
    <scope>NUCLEOTIDE SEQUENCE</scope>
    <source>
        <strain evidence="9">CHK189-12415</strain>
    </source>
</reference>
<dbReference type="GO" id="GO:0005886">
    <property type="term" value="C:plasma membrane"/>
    <property type="evidence" value="ECO:0007669"/>
    <property type="project" value="UniProtKB-SubCell"/>
</dbReference>
<accession>A0A9D1DWN6</accession>